<dbReference type="GeneID" id="85369554"/>
<dbReference type="PANTHER" id="PTHR14614:SF156">
    <property type="entry name" value="PROTEIN-LYSINE N-METHYLTRANSFERASE EFM2"/>
    <property type="match status" value="1"/>
</dbReference>
<dbReference type="Proteomes" id="UP001241169">
    <property type="component" value="Unassembled WGS sequence"/>
</dbReference>
<gene>
    <name evidence="2" type="ORF">CPAR01_01366</name>
</gene>
<proteinExistence type="predicted"/>
<reference evidence="2 3" key="1">
    <citation type="submission" date="2016-10" db="EMBL/GenBank/DDBJ databases">
        <title>The genome sequence of Colletotrichum fioriniae PJ7.</title>
        <authorList>
            <person name="Baroncelli R."/>
        </authorList>
    </citation>
    <scope>NUCLEOTIDE SEQUENCE [LARGE SCALE GENOMIC DNA]</scope>
    <source>
        <strain evidence="2 3">IMI 384185</strain>
    </source>
</reference>
<feature type="region of interest" description="Disordered" evidence="1">
    <location>
        <begin position="464"/>
        <end position="483"/>
    </location>
</feature>
<dbReference type="Pfam" id="PF10294">
    <property type="entry name" value="Methyltransf_16"/>
    <property type="match status" value="1"/>
</dbReference>
<protein>
    <recommendedName>
        <fullName evidence="4">Rapid response to glucose protein</fullName>
    </recommendedName>
</protein>
<evidence type="ECO:0000313" key="2">
    <source>
        <dbReference type="EMBL" id="KAK1547399.1"/>
    </source>
</evidence>
<dbReference type="PANTHER" id="PTHR14614">
    <property type="entry name" value="HEPATOCELLULAR CARCINOMA-ASSOCIATED ANTIGEN"/>
    <property type="match status" value="1"/>
</dbReference>
<accession>A0ABQ9T6J7</accession>
<dbReference type="SUPFAM" id="SSF53335">
    <property type="entry name" value="S-adenosyl-L-methionine-dependent methyltransferases"/>
    <property type="match status" value="1"/>
</dbReference>
<evidence type="ECO:0008006" key="4">
    <source>
        <dbReference type="Google" id="ProtNLM"/>
    </source>
</evidence>
<feature type="compositionally biased region" description="Low complexity" evidence="1">
    <location>
        <begin position="464"/>
        <end position="477"/>
    </location>
</feature>
<sequence>MILEPKDFPQMWQKPSSDDLLSTLKQLELSPPVWSHKRRRSDIIHEQEATAYFRREVTMYLSSIIKSGLSWIEDDDKKEEVWSEASRRMTERCGRTAMGEITRRWPFREEDLTPTFELIIREPPLTGDSLGLKTWGSSYVLAKHLPSIGSTALFRLFDESLGEPRPSILELGSGTGLLGLAAAALWKAHVILSDLPDIMSNLCHNVEANRATVEKLGGSLNAGALTWGGSGDEEVDQDLFGKRNQFKVVLAADPLYDDCHPGLLAGAFSEQLSIADDARAVVMVPLRDETTKKLLKAFRDAMGSQENPLLCIEEGTLDGQDDWGEDKEGTDVTCWCNQLHRPSQPVAVPRVQLTGGSFPQENLLPSSMMVGQITYTEEEIIFILHHSLVKDKDHKDTLREYEQRFSKTLTMAQLKYVRAKYGHDPEFGTAMINGQVPDNGGNRKTAVPSPWQEAMVAPIQCENDQNNQNDQSFTSSTNEDDSVSEDHMLQVLASYVYNSPSEAPGKLALSSDEVQQDEQARIDAEEYAAAHEKILQVFEENPDRPYGVQPVQQHYEQMLFPSTVQKRKRDELEEAGDGSITAPDSGLSPPVLEGPQESFPKRLKTQPQETYSQELPAQYISPMPNNNAPQTTGHDDEALNLLNVNLSEVPVTPENLRMGTDHVHAERDPSLSPLTKLLNSIDNEYPQGPTTDSSFSAQLDRPMDPSGYSTVNFENAMFQEPDPSAAPTWTGADPTMLSASPSLNFFQSTQFAPWEAPYNEEESNFWGNQSGTWQGVTGYNTALGFNLDLLVPQYTQTSAPYAYVELMASGSGTYQDSGALISAQQQIEGQNVASFSGGISVDWNNVSNAEWEELFMYSAEPQGHADYSQQFFGPLE</sequence>
<name>A0ABQ9T6J7_9PEZI</name>
<comment type="caution">
    <text evidence="2">The sequence shown here is derived from an EMBL/GenBank/DDBJ whole genome shotgun (WGS) entry which is preliminary data.</text>
</comment>
<dbReference type="EMBL" id="MOPA01000001">
    <property type="protein sequence ID" value="KAK1547399.1"/>
    <property type="molecule type" value="Genomic_DNA"/>
</dbReference>
<feature type="region of interest" description="Disordered" evidence="1">
    <location>
        <begin position="567"/>
        <end position="610"/>
    </location>
</feature>
<evidence type="ECO:0000256" key="1">
    <source>
        <dbReference type="SAM" id="MobiDB-lite"/>
    </source>
</evidence>
<dbReference type="Gene3D" id="3.40.50.150">
    <property type="entry name" value="Vaccinia Virus protein VP39"/>
    <property type="match status" value="1"/>
</dbReference>
<organism evidence="2 3">
    <name type="scientific">Colletotrichum paranaense</name>
    <dbReference type="NCBI Taxonomy" id="1914294"/>
    <lineage>
        <taxon>Eukaryota</taxon>
        <taxon>Fungi</taxon>
        <taxon>Dikarya</taxon>
        <taxon>Ascomycota</taxon>
        <taxon>Pezizomycotina</taxon>
        <taxon>Sordariomycetes</taxon>
        <taxon>Hypocreomycetidae</taxon>
        <taxon>Glomerellales</taxon>
        <taxon>Glomerellaceae</taxon>
        <taxon>Colletotrichum</taxon>
        <taxon>Colletotrichum acutatum species complex</taxon>
    </lineage>
</organism>
<dbReference type="InterPro" id="IPR029063">
    <property type="entry name" value="SAM-dependent_MTases_sf"/>
</dbReference>
<dbReference type="RefSeq" id="XP_060356512.1">
    <property type="nucleotide sequence ID" value="XM_060485655.1"/>
</dbReference>
<dbReference type="InterPro" id="IPR019410">
    <property type="entry name" value="Methyltransf_16"/>
</dbReference>
<evidence type="ECO:0000313" key="3">
    <source>
        <dbReference type="Proteomes" id="UP001241169"/>
    </source>
</evidence>
<keyword evidence="3" id="KW-1185">Reference proteome</keyword>